<accession>A0AB39M949</accession>
<dbReference type="Gene3D" id="3.40.50.300">
    <property type="entry name" value="P-loop containing nucleotide triphosphate hydrolases"/>
    <property type="match status" value="2"/>
</dbReference>
<evidence type="ECO:0000313" key="11">
    <source>
        <dbReference type="EMBL" id="XDQ02920.1"/>
    </source>
</evidence>
<dbReference type="GO" id="GO:0004527">
    <property type="term" value="F:exonuclease activity"/>
    <property type="evidence" value="ECO:0007669"/>
    <property type="project" value="UniProtKB-KW"/>
</dbReference>
<dbReference type="GO" id="GO:0000725">
    <property type="term" value="P:recombinational repair"/>
    <property type="evidence" value="ECO:0007669"/>
    <property type="project" value="TreeGrafter"/>
</dbReference>
<feature type="binding site" evidence="9">
    <location>
        <begin position="266"/>
        <end position="273"/>
    </location>
    <ligand>
        <name>ATP</name>
        <dbReference type="ChEBI" id="CHEBI:30616"/>
    </ligand>
</feature>
<evidence type="ECO:0000256" key="3">
    <source>
        <dbReference type="ARBA" id="ARBA00022806"/>
    </source>
</evidence>
<dbReference type="AlphaFoldDB" id="A0AB39M949"/>
<organism evidence="11">
    <name type="scientific">Streptomyces sp. R08</name>
    <dbReference type="NCBI Taxonomy" id="3238624"/>
    <lineage>
        <taxon>Bacteria</taxon>
        <taxon>Bacillati</taxon>
        <taxon>Actinomycetota</taxon>
        <taxon>Actinomycetes</taxon>
        <taxon>Kitasatosporales</taxon>
        <taxon>Streptomycetaceae</taxon>
        <taxon>Streptomyces</taxon>
    </lineage>
</organism>
<evidence type="ECO:0000256" key="1">
    <source>
        <dbReference type="ARBA" id="ARBA00022741"/>
    </source>
</evidence>
<evidence type="ECO:0000256" key="2">
    <source>
        <dbReference type="ARBA" id="ARBA00022801"/>
    </source>
</evidence>
<dbReference type="InterPro" id="IPR014017">
    <property type="entry name" value="DNA_helicase_UvrD-like_C"/>
</dbReference>
<dbReference type="Pfam" id="PF13361">
    <property type="entry name" value="UvrD_C"/>
    <property type="match status" value="1"/>
</dbReference>
<keyword evidence="1 9" id="KW-0547">Nucleotide-binding</keyword>
<name>A0AB39M949_9ACTN</name>
<keyword evidence="3 9" id="KW-0347">Helicase</keyword>
<gene>
    <name evidence="11" type="ORF">AB5J58_23420</name>
</gene>
<dbReference type="PANTHER" id="PTHR11070">
    <property type="entry name" value="UVRD / RECB / PCRA DNA HELICASE FAMILY MEMBER"/>
    <property type="match status" value="1"/>
</dbReference>
<dbReference type="InterPro" id="IPR014016">
    <property type="entry name" value="UvrD-like_ATP-bd"/>
</dbReference>
<dbReference type="InterPro" id="IPR000212">
    <property type="entry name" value="DNA_helicase_UvrD/REP"/>
</dbReference>
<evidence type="ECO:0000256" key="6">
    <source>
        <dbReference type="ARBA" id="ARBA00034617"/>
    </source>
</evidence>
<dbReference type="GO" id="GO:0005524">
    <property type="term" value="F:ATP binding"/>
    <property type="evidence" value="ECO:0007669"/>
    <property type="project" value="UniProtKB-UniRule"/>
</dbReference>
<keyword evidence="5" id="KW-0413">Isomerase</keyword>
<comment type="catalytic activity">
    <reaction evidence="6">
        <text>Couples ATP hydrolysis with the unwinding of duplex DNA by translocating in the 3'-5' direction.</text>
        <dbReference type="EC" id="5.6.2.4"/>
    </reaction>
</comment>
<sequence length="696" mass="77116">MPQLAIAKEFLSEYAKLEKPVQKAVQAALAKFAQATHAGLHLEKLNRAEDPRIRTIRINQFYRGVVLAPATGDLYCLLRVLPHDDAIAWATTRLFTVNQVLGVLEMRDETQLQNMTGTLRLAAEATPARLFDHVKDSDFRTLGIDDQVLPVVRLLTREAHLDALQHMLPSLQYDVLVALASGMTVEETWGEVSKHLVNAAKPDRVEPDDLSAAIGRTPDQVALVSGPEELEKLLRPPFALWRIFLHPMQRRIAYHDPYLGSVMITGGAGTGKTVTALHRAAHLAALYDSGVPILLTTYSRPLTAELARQLDQLVENPEDRDRVEVITTDQLAARVVSDRPGSRPAVLTSRELVSLADSVHPDYAGEFLVDEWEQVLLAQDITTLEAYLAAARTGRGQGLPRSERPSVWAAIEALRTQLSDLGRWSFLQVADEAARTLQQKDGPAVYQHIIVDEAQDLHPAQWRLLRAAVRPAEDDLFLVADPHQRIWQHRVPLKNTGINIIGRTQRLTVSYRTTQEILTWAVRVLGLVSEEDLDGWPDSREGYESPMHGRRPIVRRFAEWSEECAAVVSQVRAWLADGVEPGAIAVAARVNAKSDEVAGALRSAGIEPEPPGPSGGRVQVGTMHSMKGLEFQCVAVVGVQNKVVPHDRAIVPLDVDRAAHLESVQRERCVLYVACTRARDRLYVSYSGTPSPFLPR</sequence>
<dbReference type="GO" id="GO:0043138">
    <property type="term" value="F:3'-5' DNA helicase activity"/>
    <property type="evidence" value="ECO:0007669"/>
    <property type="project" value="UniProtKB-EC"/>
</dbReference>
<dbReference type="InterPro" id="IPR027417">
    <property type="entry name" value="P-loop_NTPase"/>
</dbReference>
<keyword evidence="4 9" id="KW-0067">ATP-binding</keyword>
<dbReference type="RefSeq" id="WP_369188974.1">
    <property type="nucleotide sequence ID" value="NZ_CP163431.1"/>
</dbReference>
<comment type="catalytic activity">
    <reaction evidence="8">
        <text>ATP + H2O = ADP + phosphate + H(+)</text>
        <dbReference type="Rhea" id="RHEA:13065"/>
        <dbReference type="ChEBI" id="CHEBI:15377"/>
        <dbReference type="ChEBI" id="CHEBI:15378"/>
        <dbReference type="ChEBI" id="CHEBI:30616"/>
        <dbReference type="ChEBI" id="CHEBI:43474"/>
        <dbReference type="ChEBI" id="CHEBI:456216"/>
        <dbReference type="EC" id="5.6.2.4"/>
    </reaction>
</comment>
<dbReference type="EC" id="5.6.2.4" evidence="7"/>
<dbReference type="GO" id="GO:0005829">
    <property type="term" value="C:cytosol"/>
    <property type="evidence" value="ECO:0007669"/>
    <property type="project" value="TreeGrafter"/>
</dbReference>
<dbReference type="GO" id="GO:0003677">
    <property type="term" value="F:DNA binding"/>
    <property type="evidence" value="ECO:0007669"/>
    <property type="project" value="InterPro"/>
</dbReference>
<evidence type="ECO:0000256" key="4">
    <source>
        <dbReference type="ARBA" id="ARBA00022840"/>
    </source>
</evidence>
<dbReference type="Pfam" id="PF00580">
    <property type="entry name" value="UvrD-helicase"/>
    <property type="match status" value="1"/>
</dbReference>
<keyword evidence="2 9" id="KW-0378">Hydrolase</keyword>
<evidence type="ECO:0000256" key="5">
    <source>
        <dbReference type="ARBA" id="ARBA00023235"/>
    </source>
</evidence>
<protein>
    <recommendedName>
        <fullName evidence="7">DNA 3'-5' helicase</fullName>
        <ecNumber evidence="7">5.6.2.4</ecNumber>
    </recommendedName>
</protein>
<evidence type="ECO:0000256" key="8">
    <source>
        <dbReference type="ARBA" id="ARBA00048988"/>
    </source>
</evidence>
<dbReference type="PROSITE" id="PS51198">
    <property type="entry name" value="UVRD_HELICASE_ATP_BIND"/>
    <property type="match status" value="1"/>
</dbReference>
<dbReference type="PANTHER" id="PTHR11070:SF45">
    <property type="entry name" value="DNA 3'-5' HELICASE"/>
    <property type="match status" value="1"/>
</dbReference>
<keyword evidence="11" id="KW-0540">Nuclease</keyword>
<dbReference type="EMBL" id="CP163431">
    <property type="protein sequence ID" value="XDQ02920.1"/>
    <property type="molecule type" value="Genomic_DNA"/>
</dbReference>
<proteinExistence type="predicted"/>
<evidence type="ECO:0000256" key="9">
    <source>
        <dbReference type="PROSITE-ProRule" id="PRU00560"/>
    </source>
</evidence>
<keyword evidence="11" id="KW-0269">Exonuclease</keyword>
<evidence type="ECO:0000256" key="7">
    <source>
        <dbReference type="ARBA" id="ARBA00034808"/>
    </source>
</evidence>
<evidence type="ECO:0000259" key="10">
    <source>
        <dbReference type="PROSITE" id="PS51198"/>
    </source>
</evidence>
<reference evidence="11" key="1">
    <citation type="submission" date="2024-07" db="EMBL/GenBank/DDBJ databases">
        <authorList>
            <person name="Yu S.T."/>
        </authorList>
    </citation>
    <scope>NUCLEOTIDE SEQUENCE</scope>
    <source>
        <strain evidence="11">R08</strain>
    </source>
</reference>
<dbReference type="SUPFAM" id="SSF52540">
    <property type="entry name" value="P-loop containing nucleoside triphosphate hydrolases"/>
    <property type="match status" value="1"/>
</dbReference>
<feature type="domain" description="UvrD-like helicase ATP-binding" evidence="10">
    <location>
        <begin position="245"/>
        <end position="525"/>
    </location>
</feature>